<keyword evidence="4" id="KW-0472">Membrane</keyword>
<comment type="caution">
    <text evidence="5">The sequence shown here is derived from an EMBL/GenBank/DDBJ whole genome shotgun (WGS) entry which is preliminary data.</text>
</comment>
<dbReference type="AlphaFoldDB" id="K6W915"/>
<dbReference type="Proteomes" id="UP000008495">
    <property type="component" value="Unassembled WGS sequence"/>
</dbReference>
<dbReference type="EMBL" id="BAGZ01000008">
    <property type="protein sequence ID" value="GAB78322.1"/>
    <property type="molecule type" value="Genomic_DNA"/>
</dbReference>
<comment type="subcellular location">
    <subcellularLocation>
        <location evidence="1">Membrane</location>
        <topology evidence="1">Multi-pass membrane protein</topology>
    </subcellularLocation>
</comment>
<accession>K6W915</accession>
<evidence type="ECO:0000256" key="4">
    <source>
        <dbReference type="ARBA" id="ARBA00023136"/>
    </source>
</evidence>
<keyword evidence="2" id="KW-0812">Transmembrane</keyword>
<evidence type="ECO:0000256" key="3">
    <source>
        <dbReference type="ARBA" id="ARBA00022989"/>
    </source>
</evidence>
<protein>
    <recommendedName>
        <fullName evidence="7">DoxX family protein</fullName>
    </recommendedName>
</protein>
<organism evidence="5 6">
    <name type="scientific">Austwickia chelonae NBRC 105200</name>
    <dbReference type="NCBI Taxonomy" id="1184607"/>
    <lineage>
        <taxon>Bacteria</taxon>
        <taxon>Bacillati</taxon>
        <taxon>Actinomycetota</taxon>
        <taxon>Actinomycetes</taxon>
        <taxon>Micrococcales</taxon>
        <taxon>Dermatophilaceae</taxon>
        <taxon>Austwickia</taxon>
    </lineage>
</organism>
<sequence>MTLVRRVARPALAAIFVTGGIDALRNPGGRSELARPVVETLSGLTGLPNDPALMVRVNGATMALAGLALATGRMPRAAGGLLAASLVPTTYAAHAFWKEEDPTQRKQQLLHFQKNLGLLGGVLLAAVDTSGKPGLAWRARYAARSAKREARLAAAEAKLKVTH</sequence>
<dbReference type="GO" id="GO:0016020">
    <property type="term" value="C:membrane"/>
    <property type="evidence" value="ECO:0007669"/>
    <property type="project" value="UniProtKB-SubCell"/>
</dbReference>
<evidence type="ECO:0000256" key="2">
    <source>
        <dbReference type="ARBA" id="ARBA00022692"/>
    </source>
</evidence>
<evidence type="ECO:0000256" key="1">
    <source>
        <dbReference type="ARBA" id="ARBA00004141"/>
    </source>
</evidence>
<reference evidence="5 6" key="1">
    <citation type="submission" date="2012-08" db="EMBL/GenBank/DDBJ databases">
        <title>Whole genome shotgun sequence of Austwickia chelonae NBRC 105200.</title>
        <authorList>
            <person name="Yoshida I."/>
            <person name="Hosoyama A."/>
            <person name="Tsuchikane K."/>
            <person name="Katsumata H."/>
            <person name="Ando Y."/>
            <person name="Ohji S."/>
            <person name="Hamada M."/>
            <person name="Tamura T."/>
            <person name="Yamazoe A."/>
            <person name="Yamazaki S."/>
            <person name="Fujita N."/>
        </authorList>
    </citation>
    <scope>NUCLEOTIDE SEQUENCE [LARGE SCALE GENOMIC DNA]</scope>
    <source>
        <strain evidence="5 6">NBRC 105200</strain>
    </source>
</reference>
<evidence type="ECO:0008006" key="7">
    <source>
        <dbReference type="Google" id="ProtNLM"/>
    </source>
</evidence>
<dbReference type="STRING" id="100225.SAMN05421595_0839"/>
<name>K6W915_9MICO</name>
<dbReference type="InterPro" id="IPR032808">
    <property type="entry name" value="DoxX"/>
</dbReference>
<keyword evidence="3" id="KW-1133">Transmembrane helix</keyword>
<dbReference type="RefSeq" id="WP_006503077.1">
    <property type="nucleotide sequence ID" value="NZ_BAGZ01000008.1"/>
</dbReference>
<evidence type="ECO:0000313" key="5">
    <source>
        <dbReference type="EMBL" id="GAB78322.1"/>
    </source>
</evidence>
<gene>
    <name evidence="5" type="ORF">AUCHE_08_05690</name>
</gene>
<proteinExistence type="predicted"/>
<dbReference type="eggNOG" id="COG2259">
    <property type="taxonomic scope" value="Bacteria"/>
</dbReference>
<dbReference type="Pfam" id="PF07681">
    <property type="entry name" value="DoxX"/>
    <property type="match status" value="1"/>
</dbReference>
<evidence type="ECO:0000313" key="6">
    <source>
        <dbReference type="Proteomes" id="UP000008495"/>
    </source>
</evidence>
<keyword evidence="6" id="KW-1185">Reference proteome</keyword>